<dbReference type="EMBL" id="JH793052">
    <property type="protein sequence ID" value="ELQ38072.1"/>
    <property type="molecule type" value="Genomic_DNA"/>
</dbReference>
<feature type="compositionally biased region" description="Polar residues" evidence="5">
    <location>
        <begin position="852"/>
        <end position="870"/>
    </location>
</feature>
<evidence type="ECO:0000256" key="2">
    <source>
        <dbReference type="ARBA" id="ARBA00022448"/>
    </source>
</evidence>
<dbReference type="GO" id="GO:0015031">
    <property type="term" value="P:protein transport"/>
    <property type="evidence" value="ECO:0007669"/>
    <property type="project" value="UniProtKB-KW"/>
</dbReference>
<dbReference type="Proteomes" id="UP000011086">
    <property type="component" value="Unassembled WGS sequence"/>
</dbReference>
<sequence length="970" mass="106843">MSVPSAPHIVLLAAHLAAKADIPALSYLASLHDQILRKELLLRIILTYLPETVRSAEYVELVAQIGSGQYPSPDDPDRSPVEFDAPHIEELSDEQAVKKAKRLHLLKLSWEDAPTEIDPEDHLSLFLLRRAYRVDEEAGLLNEVPWLFAPFMDHSPYLRTWFISVLTPLLRRNCEYYLDDPVSQTLAEFERLPDRVAARLLLSRTGVSKDDQQYASVGRDLRGLVSPWLYNDSRWTSRQHGLIPKGDQEQLAKPEELCPGWEEVLQWLVTQASGSWKVAVSAIEQWDGPGDADLGGYEGTAWLEEEEQQYMERRYARTALASAYLVPEASVDAIEGVHGIVEKIMSLLDEDPAPPLPTAASLLSPMPKDLLGSCKDGIMAPKNAEHLRGDLLDEANPLTKPASAPVQLLYATCLSAYILTRAGSPCTIKRAAELCLMQNERDQKAEATKLIHAICGGNAPKSDDKYWIRARNEMLWLRDWGAEEYGTPSSVDGCGVFGRVDREFLEIEILKGLLNNTRYSLARSLYEDSPDAPISNKPLQDTIFAAAMNAYDNASNPNRTRGGLKKCNDMYVHLPQYQSINTQKKINLTSNSINAFPKTIEKSTPAAQRLEALLKATHSLSDYRLVLKQGEPFTPVVMRVHPDSISIVAKVLEQNPKSYTNIQGLIDLGNHMVEAGLTVRDQHGHSVLTPELKPIERSMAEKRITAMCVDAALAEDDFETAYSYVVNRLASIAAPAAGKDAIVDEWSWKAALQAGKYRRTAKTLRPTHLGNTSSNPEIRHLEQRIECLSTALRIAPAATLQEILNTFRRCEEELDVAVRAEADSENAWDDKGDMTAMPGGYSATATANTTTRSQPTSFSSAARSNQTEESPLSLFDLSRATARAASKNFSALSSLKRSGQQAARSPTDHNGSSLASSMGSLHDGTGDSADHPRARKRDQLREAALGSLVSGVGWLVGAPPVDRGQGSDKG</sequence>
<protein>
    <recommendedName>
        <fullName evidence="6">Sec39 domain-containing protein</fullName>
    </recommendedName>
</protein>
<accession>A0AA97PKJ7</accession>
<dbReference type="GO" id="GO:0006890">
    <property type="term" value="P:retrograde vesicle-mediated transport, Golgi to endoplasmic reticulum"/>
    <property type="evidence" value="ECO:0007669"/>
    <property type="project" value="InterPro"/>
</dbReference>
<feature type="domain" description="Sec39" evidence="6">
    <location>
        <begin position="10"/>
        <end position="828"/>
    </location>
</feature>
<evidence type="ECO:0000256" key="5">
    <source>
        <dbReference type="SAM" id="MobiDB-lite"/>
    </source>
</evidence>
<keyword evidence="3" id="KW-0256">Endoplasmic reticulum</keyword>
<feature type="region of interest" description="Disordered" evidence="5">
    <location>
        <begin position="828"/>
        <end position="872"/>
    </location>
</feature>
<dbReference type="PANTHER" id="PTHR40787">
    <property type="entry name" value="SECRETED PROTEIN"/>
    <property type="match status" value="1"/>
</dbReference>
<evidence type="ECO:0000256" key="4">
    <source>
        <dbReference type="ARBA" id="ARBA00022927"/>
    </source>
</evidence>
<feature type="compositionally biased region" description="Polar residues" evidence="5">
    <location>
        <begin position="890"/>
        <end position="919"/>
    </location>
</feature>
<dbReference type="AlphaFoldDB" id="A0AA97PKJ7"/>
<evidence type="ECO:0000259" key="6">
    <source>
        <dbReference type="Pfam" id="PF08314"/>
    </source>
</evidence>
<keyword evidence="4" id="KW-0653">Protein transport</keyword>
<dbReference type="GO" id="GO:0005783">
    <property type="term" value="C:endoplasmic reticulum"/>
    <property type="evidence" value="ECO:0007669"/>
    <property type="project" value="UniProtKB-SubCell"/>
</dbReference>
<dbReference type="InterPro" id="IPR013244">
    <property type="entry name" value="Sec39_domain"/>
</dbReference>
<dbReference type="Pfam" id="PF08314">
    <property type="entry name" value="Sec39"/>
    <property type="match status" value="1"/>
</dbReference>
<evidence type="ECO:0000256" key="3">
    <source>
        <dbReference type="ARBA" id="ARBA00022824"/>
    </source>
</evidence>
<proteinExistence type="predicted"/>
<evidence type="ECO:0000256" key="1">
    <source>
        <dbReference type="ARBA" id="ARBA00004240"/>
    </source>
</evidence>
<name>A0AA97PKJ7_PYRO3</name>
<reference evidence="7" key="1">
    <citation type="journal article" date="2012" name="PLoS Genet.">
        <title>Comparative analysis of the genomes of two field isolates of the rice blast fungus Magnaporthe oryzae.</title>
        <authorList>
            <person name="Xue M."/>
            <person name="Yang J."/>
            <person name="Li Z."/>
            <person name="Hu S."/>
            <person name="Yao N."/>
            <person name="Dean R.A."/>
            <person name="Zhao W."/>
            <person name="Shen M."/>
            <person name="Zhang H."/>
            <person name="Li C."/>
            <person name="Liu L."/>
            <person name="Cao L."/>
            <person name="Xu X."/>
            <person name="Xing Y."/>
            <person name="Hsiang T."/>
            <person name="Zhang Z."/>
            <person name="Xu J.R."/>
            <person name="Peng Y.L."/>
        </authorList>
    </citation>
    <scope>NUCLEOTIDE SEQUENCE</scope>
    <source>
        <strain evidence="7">Y34</strain>
    </source>
</reference>
<dbReference type="PANTHER" id="PTHR40787:SF3">
    <property type="entry name" value="PROTEIN TRANSPORT PROTEIN SEC39"/>
    <property type="match status" value="1"/>
</dbReference>
<keyword evidence="2" id="KW-0813">Transport</keyword>
<organism evidence="7">
    <name type="scientific">Pyricularia oryzae (strain Y34)</name>
    <name type="common">Rice blast fungus</name>
    <name type="synonym">Magnaporthe oryzae</name>
    <dbReference type="NCBI Taxonomy" id="1143189"/>
    <lineage>
        <taxon>Eukaryota</taxon>
        <taxon>Fungi</taxon>
        <taxon>Dikarya</taxon>
        <taxon>Ascomycota</taxon>
        <taxon>Pezizomycotina</taxon>
        <taxon>Sordariomycetes</taxon>
        <taxon>Sordariomycetidae</taxon>
        <taxon>Magnaporthales</taxon>
        <taxon>Pyriculariaceae</taxon>
        <taxon>Pyricularia</taxon>
    </lineage>
</organism>
<comment type="subcellular location">
    <subcellularLocation>
        <location evidence="1">Endoplasmic reticulum</location>
    </subcellularLocation>
</comment>
<evidence type="ECO:0000313" key="7">
    <source>
        <dbReference type="EMBL" id="ELQ38072.1"/>
    </source>
</evidence>
<feature type="region of interest" description="Disordered" evidence="5">
    <location>
        <begin position="890"/>
        <end position="942"/>
    </location>
</feature>
<gene>
    <name evidence="7" type="ORF">OOU_Y34scaffold00552g26</name>
</gene>
<feature type="compositionally biased region" description="Basic and acidic residues" evidence="5">
    <location>
        <begin position="924"/>
        <end position="941"/>
    </location>
</feature>